<dbReference type="SUPFAM" id="SSF50814">
    <property type="entry name" value="Lipocalins"/>
    <property type="match status" value="1"/>
</dbReference>
<organism evidence="2">
    <name type="scientific">Amblyomma triste</name>
    <name type="common">Neotropical tick</name>
    <dbReference type="NCBI Taxonomy" id="251400"/>
    <lineage>
        <taxon>Eukaryota</taxon>
        <taxon>Metazoa</taxon>
        <taxon>Ecdysozoa</taxon>
        <taxon>Arthropoda</taxon>
        <taxon>Chelicerata</taxon>
        <taxon>Arachnida</taxon>
        <taxon>Acari</taxon>
        <taxon>Parasitiformes</taxon>
        <taxon>Ixodida</taxon>
        <taxon>Ixodoidea</taxon>
        <taxon>Ixodidae</taxon>
        <taxon>Amblyomminae</taxon>
        <taxon>Amblyomma</taxon>
    </lineage>
</organism>
<dbReference type="EMBL" id="GBBM01004230">
    <property type="protein sequence ID" value="JAC31188.1"/>
    <property type="molecule type" value="mRNA"/>
</dbReference>
<dbReference type="Gene3D" id="2.40.128.20">
    <property type="match status" value="1"/>
</dbReference>
<reference evidence="2" key="1">
    <citation type="submission" date="2014-03" db="EMBL/GenBank/DDBJ databases">
        <title>The sialotranscriptome of Amblyomma triste, Amblyomma parvum and Amblyomma cajennense ticks, uncovered by 454-based RNA-seq.</title>
        <authorList>
            <person name="Garcia G.R."/>
            <person name="Gardinassi L.G."/>
            <person name="Ribeiro J.M."/>
            <person name="Anatriello E."/>
            <person name="Ferreira B.R."/>
            <person name="Moreira H.N."/>
            <person name="Mafra C."/>
            <person name="Olegario M.M."/>
            <person name="Szabo P.J."/>
            <person name="Miranda-Santos I.K."/>
            <person name="Maruyama S.R."/>
        </authorList>
    </citation>
    <scope>NUCLEOTIDE SEQUENCE</scope>
    <source>
        <strain evidence="2">Mato Grasso do Sul</strain>
        <tissue evidence="2">Salivary glands</tissue>
    </source>
</reference>
<feature type="signal peptide" evidence="1">
    <location>
        <begin position="1"/>
        <end position="20"/>
    </location>
</feature>
<evidence type="ECO:0000313" key="2">
    <source>
        <dbReference type="EMBL" id="JAC31188.1"/>
    </source>
</evidence>
<dbReference type="InterPro" id="IPR012674">
    <property type="entry name" value="Calycin"/>
</dbReference>
<proteinExistence type="evidence at transcript level"/>
<dbReference type="AlphaFoldDB" id="A0A023GDY0"/>
<keyword evidence="1" id="KW-0732">Signal</keyword>
<name>A0A023GDY0_AMBTT</name>
<accession>A0A023GDY0</accession>
<sequence>MQKWQVVVILILLASHSSFCGPFKICTGGCYKKNEEKSHCSGPTNGEKGCPGVYARRCEKGKDICRCNSETFLRSDLECVPKRDCVPRRKDFEQFITSSSSYHAALISTGVALDWKTKCLTAELKSRNGDRTTLTANYREMIGKTSDYKVVTGENGRLTAVYTNPRELWLTKDVDVELRKQGDILTIQNTGEVAHSTRSTWTTLHILHSNNECLILGKSVPAVSSRTPCILWVSEVNVGRLSHNCQFIFDHFCNEAIKDVQTYDPLCDNNIRRAGQS</sequence>
<feature type="chain" id="PRO_5001517250" evidence="1">
    <location>
        <begin position="21"/>
        <end position="277"/>
    </location>
</feature>
<evidence type="ECO:0000256" key="1">
    <source>
        <dbReference type="SAM" id="SignalP"/>
    </source>
</evidence>
<protein>
    <submittedName>
        <fullName evidence="2">Putative lipocalin-7 5</fullName>
    </submittedName>
</protein>